<dbReference type="Proteomes" id="UP000027936">
    <property type="component" value="Unassembled WGS sequence"/>
</dbReference>
<evidence type="ECO:0000313" key="2">
    <source>
        <dbReference type="Proteomes" id="UP000027936"/>
    </source>
</evidence>
<sequence>MEKGEADIYGNMVIETFLKPLGDGDPPVNA</sequence>
<comment type="caution">
    <text evidence="1">The sequence shown here is derived from an EMBL/GenBank/DDBJ whole genome shotgun (WGS) entry which is preliminary data.</text>
</comment>
<gene>
    <name evidence="1" type="ORF">M670_03714</name>
</gene>
<dbReference type="EMBL" id="JJRY01000018">
    <property type="protein sequence ID" value="KEF37121.1"/>
    <property type="molecule type" value="Genomic_DNA"/>
</dbReference>
<evidence type="ECO:0000313" key="1">
    <source>
        <dbReference type="EMBL" id="KEF37121.1"/>
    </source>
</evidence>
<name>A0A072NI22_SCHAZ</name>
<dbReference type="AlphaFoldDB" id="A0A072NI22"/>
<accession>A0A072NI22</accession>
<reference evidence="1 2" key="1">
    <citation type="submission" date="2014-04" db="EMBL/GenBank/DDBJ databases">
        <title>Draft genome sequence of Bacillus azotoformans MEV2011, a (co-) denitrifying strain unable to grow in the presence of oxygen.</title>
        <authorList>
            <person name="Nielsen M."/>
            <person name="Schreiber L."/>
            <person name="Finster K."/>
            <person name="Schramm A."/>
        </authorList>
    </citation>
    <scope>NUCLEOTIDE SEQUENCE [LARGE SCALE GENOMIC DNA]</scope>
    <source>
        <strain evidence="1 2">MEV2011</strain>
    </source>
</reference>
<organism evidence="1 2">
    <name type="scientific">Schinkia azotoformans MEV2011</name>
    <dbReference type="NCBI Taxonomy" id="1348973"/>
    <lineage>
        <taxon>Bacteria</taxon>
        <taxon>Bacillati</taxon>
        <taxon>Bacillota</taxon>
        <taxon>Bacilli</taxon>
        <taxon>Bacillales</taxon>
        <taxon>Bacillaceae</taxon>
        <taxon>Calidifontibacillus/Schinkia group</taxon>
        <taxon>Schinkia</taxon>
    </lineage>
</organism>
<proteinExistence type="predicted"/>
<protein>
    <submittedName>
        <fullName evidence="1">Uncharacterized protein</fullName>
    </submittedName>
</protein>